<dbReference type="FunFam" id="1.10.10.10:FF:000001">
    <property type="entry name" value="LysR family transcriptional regulator"/>
    <property type="match status" value="1"/>
</dbReference>
<dbReference type="GO" id="GO:0003700">
    <property type="term" value="F:DNA-binding transcription factor activity"/>
    <property type="evidence" value="ECO:0007669"/>
    <property type="project" value="InterPro"/>
</dbReference>
<keyword evidence="2" id="KW-0805">Transcription regulation</keyword>
<comment type="caution">
    <text evidence="6">The sequence shown here is derived from an EMBL/GenBank/DDBJ whole genome shotgun (WGS) entry which is preliminary data.</text>
</comment>
<dbReference type="GO" id="GO:0003677">
    <property type="term" value="F:DNA binding"/>
    <property type="evidence" value="ECO:0007669"/>
    <property type="project" value="UniProtKB-KW"/>
</dbReference>
<evidence type="ECO:0000256" key="2">
    <source>
        <dbReference type="ARBA" id="ARBA00023015"/>
    </source>
</evidence>
<keyword evidence="7" id="KW-1185">Reference proteome</keyword>
<dbReference type="InterPro" id="IPR058163">
    <property type="entry name" value="LysR-type_TF_proteobact-type"/>
</dbReference>
<dbReference type="EMBL" id="FCOA02000043">
    <property type="protein sequence ID" value="SAK93598.1"/>
    <property type="molecule type" value="Genomic_DNA"/>
</dbReference>
<dbReference type="PANTHER" id="PTHR30537">
    <property type="entry name" value="HTH-TYPE TRANSCRIPTIONAL REGULATOR"/>
    <property type="match status" value="1"/>
</dbReference>
<keyword evidence="3" id="KW-0238">DNA-binding</keyword>
<comment type="similarity">
    <text evidence="1">Belongs to the LysR transcriptional regulatory family.</text>
</comment>
<dbReference type="SUPFAM" id="SSF53850">
    <property type="entry name" value="Periplasmic binding protein-like II"/>
    <property type="match status" value="1"/>
</dbReference>
<keyword evidence="4" id="KW-0804">Transcription</keyword>
<organism evidence="6 7">
    <name type="scientific">Caballeronia hypogeia</name>
    <dbReference type="NCBI Taxonomy" id="1777140"/>
    <lineage>
        <taxon>Bacteria</taxon>
        <taxon>Pseudomonadati</taxon>
        <taxon>Pseudomonadota</taxon>
        <taxon>Betaproteobacteria</taxon>
        <taxon>Burkholderiales</taxon>
        <taxon>Burkholderiaceae</taxon>
        <taxon>Caballeronia</taxon>
    </lineage>
</organism>
<gene>
    <name evidence="6" type="ORF">AWB79_06974</name>
</gene>
<dbReference type="PANTHER" id="PTHR30537:SF5">
    <property type="entry name" value="HTH-TYPE TRANSCRIPTIONAL ACTIVATOR TTDR-RELATED"/>
    <property type="match status" value="1"/>
</dbReference>
<protein>
    <submittedName>
        <fullName evidence="6">LysR family transcriptional regulator</fullName>
    </submittedName>
</protein>
<dbReference type="OrthoDB" id="9026421at2"/>
<evidence type="ECO:0000256" key="1">
    <source>
        <dbReference type="ARBA" id="ARBA00009437"/>
    </source>
</evidence>
<dbReference type="AlphaFoldDB" id="A0A158DGA8"/>
<dbReference type="Gene3D" id="3.40.190.290">
    <property type="match status" value="1"/>
</dbReference>
<evidence type="ECO:0000313" key="7">
    <source>
        <dbReference type="Proteomes" id="UP000054851"/>
    </source>
</evidence>
<evidence type="ECO:0000256" key="3">
    <source>
        <dbReference type="ARBA" id="ARBA00023125"/>
    </source>
</evidence>
<proteinExistence type="inferred from homology"/>
<evidence type="ECO:0000313" key="6">
    <source>
        <dbReference type="EMBL" id="SAK93598.1"/>
    </source>
</evidence>
<accession>A0A158DGA8</accession>
<dbReference type="InterPro" id="IPR036388">
    <property type="entry name" value="WH-like_DNA-bd_sf"/>
</dbReference>
<dbReference type="InterPro" id="IPR036390">
    <property type="entry name" value="WH_DNA-bd_sf"/>
</dbReference>
<evidence type="ECO:0000259" key="5">
    <source>
        <dbReference type="PROSITE" id="PS50931"/>
    </source>
</evidence>
<reference evidence="6" key="1">
    <citation type="submission" date="2016-01" db="EMBL/GenBank/DDBJ databases">
        <authorList>
            <person name="Peeters C."/>
        </authorList>
    </citation>
    <scope>NUCLEOTIDE SEQUENCE</scope>
    <source>
        <strain evidence="6">LMG 29322</strain>
    </source>
</reference>
<dbReference type="CDD" id="cd08422">
    <property type="entry name" value="PBP2_CrgA_like"/>
    <property type="match status" value="1"/>
</dbReference>
<dbReference type="Pfam" id="PF00126">
    <property type="entry name" value="HTH_1"/>
    <property type="match status" value="1"/>
</dbReference>
<dbReference type="InterPro" id="IPR000847">
    <property type="entry name" value="LysR_HTH_N"/>
</dbReference>
<dbReference type="STRING" id="1777140.AWB79_06974"/>
<dbReference type="Gene3D" id="1.10.10.10">
    <property type="entry name" value="Winged helix-like DNA-binding domain superfamily/Winged helix DNA-binding domain"/>
    <property type="match status" value="1"/>
</dbReference>
<sequence>MDRLRAFEVFVTVVSRGGFARAADALGTSPANVTRYVNELETHLGTRLLNRTSRTLSLTEGGETLYARCKSILDDVADTEALVSSASVEPRGRLRINAPVSFGIRYLAPLWPEFTAKYPGVELDVALIDRVVDIVDEGYDVAVRISRAGSTSHAARKLATSQNILCASPAYLARAGVPVAPGDLIGHRCIGYTYAATGDEWQLIDRGGKTHKVSVDCHMHTNNGDTARAAALAGQGVIWQPTFLIGNDLRTGTLIQVLPEYRLPEIDILAMYPSRRHLSVRVRVMIDFLAHAFGEIPPWDRDDENWKGVTPGTT</sequence>
<dbReference type="FunFam" id="3.40.190.290:FF:000001">
    <property type="entry name" value="Transcriptional regulator, LysR family"/>
    <property type="match status" value="1"/>
</dbReference>
<dbReference type="SUPFAM" id="SSF46785">
    <property type="entry name" value="Winged helix' DNA-binding domain"/>
    <property type="match status" value="1"/>
</dbReference>
<name>A0A158DGA8_9BURK</name>
<dbReference type="RefSeq" id="WP_061171981.1">
    <property type="nucleotide sequence ID" value="NZ_FCOA02000043.1"/>
</dbReference>
<dbReference type="Pfam" id="PF03466">
    <property type="entry name" value="LysR_substrate"/>
    <property type="match status" value="1"/>
</dbReference>
<dbReference type="Proteomes" id="UP000054851">
    <property type="component" value="Unassembled WGS sequence"/>
</dbReference>
<dbReference type="PROSITE" id="PS50931">
    <property type="entry name" value="HTH_LYSR"/>
    <property type="match status" value="1"/>
</dbReference>
<dbReference type="InterPro" id="IPR005119">
    <property type="entry name" value="LysR_subst-bd"/>
</dbReference>
<feature type="domain" description="HTH lysR-type" evidence="5">
    <location>
        <begin position="1"/>
        <end position="59"/>
    </location>
</feature>
<evidence type="ECO:0000256" key="4">
    <source>
        <dbReference type="ARBA" id="ARBA00023163"/>
    </source>
</evidence>